<evidence type="ECO:0000313" key="2">
    <source>
        <dbReference type="Proteomes" id="UP000700596"/>
    </source>
</evidence>
<comment type="caution">
    <text evidence="1">The sequence shown here is derived from an EMBL/GenBank/DDBJ whole genome shotgun (WGS) entry which is preliminary data.</text>
</comment>
<proteinExistence type="predicted"/>
<reference evidence="1" key="1">
    <citation type="journal article" date="2021" name="Nat. Commun.">
        <title>Genetic determinants of endophytism in the Arabidopsis root mycobiome.</title>
        <authorList>
            <person name="Mesny F."/>
            <person name="Miyauchi S."/>
            <person name="Thiergart T."/>
            <person name="Pickel B."/>
            <person name="Atanasova L."/>
            <person name="Karlsson M."/>
            <person name="Huettel B."/>
            <person name="Barry K.W."/>
            <person name="Haridas S."/>
            <person name="Chen C."/>
            <person name="Bauer D."/>
            <person name="Andreopoulos W."/>
            <person name="Pangilinan J."/>
            <person name="LaButti K."/>
            <person name="Riley R."/>
            <person name="Lipzen A."/>
            <person name="Clum A."/>
            <person name="Drula E."/>
            <person name="Henrissat B."/>
            <person name="Kohler A."/>
            <person name="Grigoriev I.V."/>
            <person name="Martin F.M."/>
            <person name="Hacquard S."/>
        </authorList>
    </citation>
    <scope>NUCLEOTIDE SEQUENCE</scope>
    <source>
        <strain evidence="1">MPI-CAGE-CH-0243</strain>
    </source>
</reference>
<keyword evidence="2" id="KW-1185">Reference proteome</keyword>
<dbReference type="AlphaFoldDB" id="A0A9P9E612"/>
<organism evidence="1 2">
    <name type="scientific">Dendryphion nanum</name>
    <dbReference type="NCBI Taxonomy" id="256645"/>
    <lineage>
        <taxon>Eukaryota</taxon>
        <taxon>Fungi</taxon>
        <taxon>Dikarya</taxon>
        <taxon>Ascomycota</taxon>
        <taxon>Pezizomycotina</taxon>
        <taxon>Dothideomycetes</taxon>
        <taxon>Pleosporomycetidae</taxon>
        <taxon>Pleosporales</taxon>
        <taxon>Torulaceae</taxon>
        <taxon>Dendryphion</taxon>
    </lineage>
</organism>
<accession>A0A9P9E612</accession>
<name>A0A9P9E612_9PLEO</name>
<evidence type="ECO:0000313" key="1">
    <source>
        <dbReference type="EMBL" id="KAH7132040.1"/>
    </source>
</evidence>
<protein>
    <submittedName>
        <fullName evidence="1">Uncharacterized protein</fullName>
    </submittedName>
</protein>
<gene>
    <name evidence="1" type="ORF">B0J11DRAFT_600208</name>
</gene>
<dbReference type="Proteomes" id="UP000700596">
    <property type="component" value="Unassembled WGS sequence"/>
</dbReference>
<dbReference type="EMBL" id="JAGMWT010000003">
    <property type="protein sequence ID" value="KAH7132040.1"/>
    <property type="molecule type" value="Genomic_DNA"/>
</dbReference>
<sequence>MRLSESSGLVACEDALKNTKANFTGQIRRPQRHQQSTTVSVYKSCLYFSACVLETRQQTFLVKMSNLDWGAQWLFSNSTPNESRFLSTEDLAQVPIAHWQIVASLENVFKTIFANVHDLLKFVDASKYTMYLTGVSYFTVFNVNSPMPFDSFLRAINERPFLAASVEKMYLTPGKDDCFNDVYEMLDEVRAELSDSEDSEDMEEGEVAEETTETALSIASDDLFLVSMGDNKGLPESVFFDLLKTLLPAAKNIFEITIPAAWDTKLDWKAIFPHLEIKNLAH</sequence>